<dbReference type="Pfam" id="PF00994">
    <property type="entry name" value="MoCF_biosynth"/>
    <property type="match status" value="1"/>
</dbReference>
<dbReference type="SUPFAM" id="SSF63882">
    <property type="entry name" value="MoeA N-terminal region -like"/>
    <property type="match status" value="1"/>
</dbReference>
<protein>
    <recommendedName>
        <fullName evidence="6">Molybdopterin molybdenumtransferase</fullName>
        <ecNumber evidence="6">2.10.1.1</ecNumber>
    </recommendedName>
</protein>
<sequence>MITVEEAQNILLSHQLPLKVEALPLDQCYGKVLQEDLFADRDFPPYNRVTMDGIAIDHASFSTGQRVMNIEGVAPAGAPQLSLEDRHACLEVMTGAILPSGTDTVIRYEDIQTEGGQATIQEENIVQGQNIHYQGEDRSAGDLIVNKGTVISAAEIGICATIGKSVVKTSQLPKVMVISTGDELVDIQETPEAHQIRRSNVYRTVSTLGELGITADTAHLPDDKEEIRRRLSGFLESYEVIMLSGGVSKGKFDFLPTVLASLGVQKLFHKIKQRPGKPFWFGTHPGGSVVFALPGNPISSFMCMQAYFIPWLNHSLGRSNYDLPHAILSESIQFKPDMVYFAQVKITFSRDGRLLALPIEGHGSGDLANLVDADGFLQLPRGKDEFEAGEAYPLILFR</sequence>
<dbReference type="InterPro" id="IPR008284">
    <property type="entry name" value="MoCF_biosynth_CS"/>
</dbReference>
<reference evidence="8" key="1">
    <citation type="submission" date="2023-06" db="EMBL/GenBank/DDBJ databases">
        <title>Genomic of Agaribacillus aureum.</title>
        <authorList>
            <person name="Wang G."/>
        </authorList>
    </citation>
    <scope>NUCLEOTIDE SEQUENCE</scope>
    <source>
        <strain evidence="8">BMA12</strain>
    </source>
</reference>
<evidence type="ECO:0000256" key="6">
    <source>
        <dbReference type="RuleBase" id="RU365090"/>
    </source>
</evidence>
<comment type="similarity">
    <text evidence="3 6">Belongs to the MoeA family.</text>
</comment>
<dbReference type="EMBL" id="JAUJEB010000007">
    <property type="protein sequence ID" value="MDN5215900.1"/>
    <property type="molecule type" value="Genomic_DNA"/>
</dbReference>
<dbReference type="Proteomes" id="UP001172083">
    <property type="component" value="Unassembled WGS sequence"/>
</dbReference>
<keyword evidence="6" id="KW-0808">Transferase</keyword>
<dbReference type="Gene3D" id="3.40.980.10">
    <property type="entry name" value="MoaB/Mog-like domain"/>
    <property type="match status" value="1"/>
</dbReference>
<dbReference type="InterPro" id="IPR036135">
    <property type="entry name" value="MoeA_linker/N_sf"/>
</dbReference>
<evidence type="ECO:0000256" key="1">
    <source>
        <dbReference type="ARBA" id="ARBA00002901"/>
    </source>
</evidence>
<dbReference type="Pfam" id="PF03454">
    <property type="entry name" value="MoeA_C"/>
    <property type="match status" value="1"/>
</dbReference>
<comment type="function">
    <text evidence="1 6">Catalyzes the insertion of molybdate into adenylated molybdopterin with the concomitant release of AMP.</text>
</comment>
<evidence type="ECO:0000259" key="7">
    <source>
        <dbReference type="SMART" id="SM00852"/>
    </source>
</evidence>
<dbReference type="InterPro" id="IPR036688">
    <property type="entry name" value="MoeA_C_domain_IV_sf"/>
</dbReference>
<dbReference type="PROSITE" id="PS01079">
    <property type="entry name" value="MOCF_BIOSYNTHESIS_2"/>
    <property type="match status" value="1"/>
</dbReference>
<evidence type="ECO:0000256" key="4">
    <source>
        <dbReference type="ARBA" id="ARBA00023150"/>
    </source>
</evidence>
<dbReference type="Gene3D" id="2.40.340.10">
    <property type="entry name" value="MoeA, C-terminal, domain IV"/>
    <property type="match status" value="1"/>
</dbReference>
<keyword evidence="6" id="KW-0479">Metal-binding</keyword>
<keyword evidence="6" id="KW-0460">Magnesium</keyword>
<evidence type="ECO:0000313" key="8">
    <source>
        <dbReference type="EMBL" id="MDN5215900.1"/>
    </source>
</evidence>
<dbReference type="CDD" id="cd00887">
    <property type="entry name" value="MoeA"/>
    <property type="match status" value="1"/>
</dbReference>
<dbReference type="InterPro" id="IPR005110">
    <property type="entry name" value="MoeA_linker/N"/>
</dbReference>
<organism evidence="8 9">
    <name type="scientific">Agaribacillus aureus</name>
    <dbReference type="NCBI Taxonomy" id="3051825"/>
    <lineage>
        <taxon>Bacteria</taxon>
        <taxon>Pseudomonadati</taxon>
        <taxon>Bacteroidota</taxon>
        <taxon>Cytophagia</taxon>
        <taxon>Cytophagales</taxon>
        <taxon>Splendidivirgaceae</taxon>
        <taxon>Agaribacillus</taxon>
    </lineage>
</organism>
<dbReference type="Gene3D" id="3.90.105.10">
    <property type="entry name" value="Molybdopterin biosynthesis moea protein, domain 2"/>
    <property type="match status" value="1"/>
</dbReference>
<dbReference type="InterPro" id="IPR005111">
    <property type="entry name" value="MoeA_C_domain_IV"/>
</dbReference>
<dbReference type="PANTHER" id="PTHR10192:SF5">
    <property type="entry name" value="GEPHYRIN"/>
    <property type="match status" value="1"/>
</dbReference>
<accession>A0ABT8LGN5</accession>
<dbReference type="InterPro" id="IPR001453">
    <property type="entry name" value="MoaB/Mog_dom"/>
</dbReference>
<keyword evidence="6" id="KW-0500">Molybdenum</keyword>
<proteinExistence type="inferred from homology"/>
<dbReference type="Gene3D" id="2.170.190.11">
    <property type="entry name" value="Molybdopterin biosynthesis moea protein, domain 3"/>
    <property type="match status" value="1"/>
</dbReference>
<dbReference type="EC" id="2.10.1.1" evidence="6"/>
<evidence type="ECO:0000256" key="2">
    <source>
        <dbReference type="ARBA" id="ARBA00005046"/>
    </source>
</evidence>
<dbReference type="SUPFAM" id="SSF63867">
    <property type="entry name" value="MoeA C-terminal domain-like"/>
    <property type="match status" value="1"/>
</dbReference>
<comment type="cofactor">
    <cofactor evidence="6">
        <name>Mg(2+)</name>
        <dbReference type="ChEBI" id="CHEBI:18420"/>
    </cofactor>
</comment>
<dbReference type="PANTHER" id="PTHR10192">
    <property type="entry name" value="MOLYBDOPTERIN BIOSYNTHESIS PROTEIN"/>
    <property type="match status" value="1"/>
</dbReference>
<feature type="domain" description="MoaB/Mog" evidence="7">
    <location>
        <begin position="176"/>
        <end position="315"/>
    </location>
</feature>
<dbReference type="Pfam" id="PF03453">
    <property type="entry name" value="MoeA_N"/>
    <property type="match status" value="1"/>
</dbReference>
<dbReference type="SMART" id="SM00852">
    <property type="entry name" value="MoCF_biosynth"/>
    <property type="match status" value="1"/>
</dbReference>
<dbReference type="RefSeq" id="WP_346761236.1">
    <property type="nucleotide sequence ID" value="NZ_JAUJEB010000007.1"/>
</dbReference>
<dbReference type="NCBIfam" id="TIGR00177">
    <property type="entry name" value="molyb_syn"/>
    <property type="match status" value="1"/>
</dbReference>
<evidence type="ECO:0000313" key="9">
    <source>
        <dbReference type="Proteomes" id="UP001172083"/>
    </source>
</evidence>
<comment type="pathway">
    <text evidence="2 6">Cofactor biosynthesis; molybdopterin biosynthesis.</text>
</comment>
<dbReference type="SUPFAM" id="SSF53218">
    <property type="entry name" value="Molybdenum cofactor biosynthesis proteins"/>
    <property type="match status" value="1"/>
</dbReference>
<evidence type="ECO:0000256" key="5">
    <source>
        <dbReference type="ARBA" id="ARBA00047317"/>
    </source>
</evidence>
<evidence type="ECO:0000256" key="3">
    <source>
        <dbReference type="ARBA" id="ARBA00010763"/>
    </source>
</evidence>
<gene>
    <name evidence="8" type="ORF">QQ020_27735</name>
</gene>
<keyword evidence="9" id="KW-1185">Reference proteome</keyword>
<name>A0ABT8LGN5_9BACT</name>
<dbReference type="InterPro" id="IPR036425">
    <property type="entry name" value="MoaB/Mog-like_dom_sf"/>
</dbReference>
<keyword evidence="4 6" id="KW-0501">Molybdenum cofactor biosynthesis</keyword>
<comment type="caution">
    <text evidence="8">The sequence shown here is derived from an EMBL/GenBank/DDBJ whole genome shotgun (WGS) entry which is preliminary data.</text>
</comment>
<comment type="catalytic activity">
    <reaction evidence="5">
        <text>adenylyl-molybdopterin + molybdate = Mo-molybdopterin + AMP + H(+)</text>
        <dbReference type="Rhea" id="RHEA:35047"/>
        <dbReference type="ChEBI" id="CHEBI:15378"/>
        <dbReference type="ChEBI" id="CHEBI:36264"/>
        <dbReference type="ChEBI" id="CHEBI:62727"/>
        <dbReference type="ChEBI" id="CHEBI:71302"/>
        <dbReference type="ChEBI" id="CHEBI:456215"/>
        <dbReference type="EC" id="2.10.1.1"/>
    </reaction>
</comment>
<dbReference type="InterPro" id="IPR038987">
    <property type="entry name" value="MoeA-like"/>
</dbReference>